<evidence type="ECO:0000259" key="1">
    <source>
        <dbReference type="Pfam" id="PF13460"/>
    </source>
</evidence>
<comment type="caution">
    <text evidence="2">The sequence shown here is derived from an EMBL/GenBank/DDBJ whole genome shotgun (WGS) entry which is preliminary data.</text>
</comment>
<dbReference type="AlphaFoldDB" id="A0A849K498"/>
<dbReference type="Gene3D" id="3.90.25.10">
    <property type="entry name" value="UDP-galactose 4-epimerase, domain 1"/>
    <property type="match status" value="1"/>
</dbReference>
<protein>
    <submittedName>
        <fullName evidence="2">SDR family oxidoreductase</fullName>
    </submittedName>
</protein>
<dbReference type="Proteomes" id="UP000557204">
    <property type="component" value="Unassembled WGS sequence"/>
</dbReference>
<accession>A0A849K498</accession>
<dbReference type="InterPro" id="IPR051604">
    <property type="entry name" value="Ergot_Alk_Oxidoreductase"/>
</dbReference>
<dbReference type="RefSeq" id="WP_171246715.1">
    <property type="nucleotide sequence ID" value="NZ_JABFAJ010000011.1"/>
</dbReference>
<dbReference type="Gene3D" id="3.40.50.720">
    <property type="entry name" value="NAD(P)-binding Rossmann-like Domain"/>
    <property type="match status" value="1"/>
</dbReference>
<evidence type="ECO:0000313" key="3">
    <source>
        <dbReference type="Proteomes" id="UP000557204"/>
    </source>
</evidence>
<organism evidence="2 3">
    <name type="scientific">Isoptericola sediminis</name>
    <dbReference type="NCBI Taxonomy" id="2733572"/>
    <lineage>
        <taxon>Bacteria</taxon>
        <taxon>Bacillati</taxon>
        <taxon>Actinomycetota</taxon>
        <taxon>Actinomycetes</taxon>
        <taxon>Micrococcales</taxon>
        <taxon>Promicromonosporaceae</taxon>
        <taxon>Isoptericola</taxon>
    </lineage>
</organism>
<dbReference type="InterPro" id="IPR016040">
    <property type="entry name" value="NAD(P)-bd_dom"/>
</dbReference>
<name>A0A849K498_9MICO</name>
<keyword evidence="3" id="KW-1185">Reference proteome</keyword>
<gene>
    <name evidence="2" type="ORF">HLI28_06650</name>
</gene>
<feature type="domain" description="NAD(P)-binding" evidence="1">
    <location>
        <begin position="13"/>
        <end position="192"/>
    </location>
</feature>
<dbReference type="Pfam" id="PF13460">
    <property type="entry name" value="NAD_binding_10"/>
    <property type="match status" value="1"/>
</dbReference>
<evidence type="ECO:0000313" key="2">
    <source>
        <dbReference type="EMBL" id="NNU27220.1"/>
    </source>
</evidence>
<dbReference type="InterPro" id="IPR036291">
    <property type="entry name" value="NAD(P)-bd_dom_sf"/>
</dbReference>
<sequence length="309" mass="33440">MRWSAEGLIAVTGASGRVGSRLAFRLAAEGAHQRLVVRDPSRVPRLDDGRPLPECETAVADGYHDDEGMRAAFDGVQTVFLVSARESEDRVAEHVAAIDAAVRAGVERIVYVSFVGAAPDATFTFARDHFHTEQHLRTTGLRWTVLRDNLYHQALASFVGPDDVIRGPAANGRVASVAHDDVADVATAVLLDEDPRRHDGVVYDVTGPEAMSLLEVAAALTVATGREIRYHAESVPEAYSSRARFNASAVELAGWVSSYEAIAAGEMATVSHDVERLVGRPARSFAQWLDDYPDEWESLRRSGPVGPVA</sequence>
<reference evidence="2 3" key="1">
    <citation type="submission" date="2020-05" db="EMBL/GenBank/DDBJ databases">
        <title>Genome sequence of Isoptericola sp. JC619 isolated from Chilika lagoon, India.</title>
        <authorList>
            <person name="Kumar D."/>
            <person name="Appam K."/>
            <person name="Gandham S."/>
            <person name="Uppada J."/>
            <person name="Sasikala C."/>
            <person name="Venkata Ramana C."/>
        </authorList>
    </citation>
    <scope>NUCLEOTIDE SEQUENCE [LARGE SCALE GENOMIC DNA]</scope>
    <source>
        <strain evidence="2 3">JC619</strain>
    </source>
</reference>
<proteinExistence type="predicted"/>
<dbReference type="PANTHER" id="PTHR43162">
    <property type="match status" value="1"/>
</dbReference>
<dbReference type="PANTHER" id="PTHR43162:SF1">
    <property type="entry name" value="PRESTALK A DIFFERENTIATION PROTEIN A"/>
    <property type="match status" value="1"/>
</dbReference>
<dbReference type="SUPFAM" id="SSF51735">
    <property type="entry name" value="NAD(P)-binding Rossmann-fold domains"/>
    <property type="match status" value="1"/>
</dbReference>
<dbReference type="CDD" id="cd05269">
    <property type="entry name" value="TMR_SDR_a"/>
    <property type="match status" value="1"/>
</dbReference>
<dbReference type="EMBL" id="JABFAJ010000011">
    <property type="protein sequence ID" value="NNU27220.1"/>
    <property type="molecule type" value="Genomic_DNA"/>
</dbReference>